<evidence type="ECO:0000256" key="1">
    <source>
        <dbReference type="ARBA" id="ARBA00022490"/>
    </source>
</evidence>
<dbReference type="InterPro" id="IPR029139">
    <property type="entry name" value="QueF_N"/>
</dbReference>
<feature type="domain" description="NADPH-dependent 7-cyano-7-deazaguanine reductase N-terminal" evidence="6">
    <location>
        <begin position="24"/>
        <end position="134"/>
    </location>
</feature>
<keyword evidence="4 5" id="KW-0560">Oxidoreductase</keyword>
<feature type="binding site" evidence="5">
    <location>
        <begin position="92"/>
        <end position="94"/>
    </location>
    <ligand>
        <name>substrate</name>
    </ligand>
</feature>
<sequence>MQMTITTPPTGAPEASLLGKPATYQSHYDASLLFSIARQDKRNELGLVTGSTLPFFGIDIWNAYELSWLNLRGKPQIAIATITVPADSPNIIESKSLKLYLNSFNQTRLEGTEALLERLRTDLSNGFGAPVQLTLALPDQFGTLRFGELDGILLDRLDIEVDTYTPDSALLRAAQHEPAVEETLVSHLLKSNCLVTGQPDWGSVQIKYIGAAIDQERLLRYLIGFREHNEFHEQCVERIFMDILRQCRPQKLAVYGRYTRRGGLDINPWRSNFSTGRAPSNLRNARQ</sequence>
<dbReference type="InterPro" id="IPR029500">
    <property type="entry name" value="QueF"/>
</dbReference>
<dbReference type="Pfam" id="PF14819">
    <property type="entry name" value="QueF_N"/>
    <property type="match status" value="1"/>
</dbReference>
<dbReference type="PANTHER" id="PTHR34354:SF1">
    <property type="entry name" value="NADPH-DEPENDENT 7-CYANO-7-DEAZAGUANINE REDUCTASE"/>
    <property type="match status" value="1"/>
</dbReference>
<dbReference type="SUPFAM" id="SSF55620">
    <property type="entry name" value="Tetrahydrobiopterin biosynthesis enzymes-like"/>
    <property type="match status" value="1"/>
</dbReference>
<dbReference type="InterPro" id="IPR043133">
    <property type="entry name" value="GTP-CH-I_C/QueF"/>
</dbReference>
<comment type="pathway">
    <text evidence="5">tRNA modification; tRNA-queuosine biosynthesis.</text>
</comment>
<gene>
    <name evidence="5 7" type="primary">queF</name>
    <name evidence="7" type="ORF">GCM10022212_20360</name>
</gene>
<reference evidence="8" key="1">
    <citation type="journal article" date="2019" name="Int. J. Syst. Evol. Microbiol.">
        <title>The Global Catalogue of Microorganisms (GCM) 10K type strain sequencing project: providing services to taxonomists for standard genome sequencing and annotation.</title>
        <authorList>
            <consortium name="The Broad Institute Genomics Platform"/>
            <consortium name="The Broad Institute Genome Sequencing Center for Infectious Disease"/>
            <person name="Wu L."/>
            <person name="Ma J."/>
        </authorList>
    </citation>
    <scope>NUCLEOTIDE SEQUENCE [LARGE SCALE GENOMIC DNA]</scope>
    <source>
        <strain evidence="8">JCM 16673</strain>
    </source>
</reference>
<accession>A0ABP7T9D2</accession>
<evidence type="ECO:0000256" key="4">
    <source>
        <dbReference type="ARBA" id="ARBA00023002"/>
    </source>
</evidence>
<feature type="active site" description="Thioimide intermediate" evidence="5">
    <location>
        <position position="193"/>
    </location>
</feature>
<evidence type="ECO:0000256" key="2">
    <source>
        <dbReference type="ARBA" id="ARBA00022785"/>
    </source>
</evidence>
<comment type="function">
    <text evidence="5">Catalyzes the NADPH-dependent reduction of 7-cyano-7-deazaguanine (preQ0) to 7-aminomethyl-7-deazaguanine (preQ1).</text>
</comment>
<dbReference type="EC" id="1.7.1.13" evidence="5"/>
<evidence type="ECO:0000256" key="5">
    <source>
        <dbReference type="HAMAP-Rule" id="MF_00817"/>
    </source>
</evidence>
<dbReference type="InterPro" id="IPR016428">
    <property type="entry name" value="QueF_type2"/>
</dbReference>
<feature type="binding site" evidence="5">
    <location>
        <begin position="261"/>
        <end position="262"/>
    </location>
    <ligand>
        <name>NADPH</name>
        <dbReference type="ChEBI" id="CHEBI:57783"/>
    </ligand>
</feature>
<protein>
    <recommendedName>
        <fullName evidence="5">NADPH-dependent 7-cyano-7-deazaguanine reductase</fullName>
        <ecNumber evidence="5">1.7.1.13</ecNumber>
    </recommendedName>
    <alternativeName>
        <fullName evidence="5">7-cyano-7-carbaguanine reductase</fullName>
    </alternativeName>
    <alternativeName>
        <fullName evidence="5">NADPH-dependent nitrile oxidoreductase</fullName>
    </alternativeName>
    <alternativeName>
        <fullName evidence="5">PreQ(0) reductase</fullName>
    </alternativeName>
</protein>
<comment type="subunit">
    <text evidence="5">Homodimer.</text>
</comment>
<evidence type="ECO:0000313" key="8">
    <source>
        <dbReference type="Proteomes" id="UP001501353"/>
    </source>
</evidence>
<dbReference type="EMBL" id="BAAAZE010000008">
    <property type="protein sequence ID" value="GAA4022957.1"/>
    <property type="molecule type" value="Genomic_DNA"/>
</dbReference>
<evidence type="ECO:0000259" key="6">
    <source>
        <dbReference type="Pfam" id="PF14819"/>
    </source>
</evidence>
<feature type="active site" description="Proton donor" evidence="5">
    <location>
        <position position="200"/>
    </location>
</feature>
<dbReference type="HAMAP" id="MF_00817">
    <property type="entry name" value="QueF_type2"/>
    <property type="match status" value="1"/>
</dbReference>
<keyword evidence="8" id="KW-1185">Reference proteome</keyword>
<proteinExistence type="inferred from homology"/>
<name>A0ABP7T9D2_9BURK</name>
<feature type="binding site" evidence="5">
    <location>
        <begin position="232"/>
        <end position="233"/>
    </location>
    <ligand>
        <name>substrate</name>
    </ligand>
</feature>
<dbReference type="Gene3D" id="3.30.1130.10">
    <property type="match status" value="2"/>
</dbReference>
<comment type="catalytic activity">
    <reaction evidence="5">
        <text>7-aminomethyl-7-carbaguanine + 2 NADP(+) = 7-cyano-7-carbaguanine + 2 NADPH + 3 H(+)</text>
        <dbReference type="Rhea" id="RHEA:13409"/>
        <dbReference type="ChEBI" id="CHEBI:15378"/>
        <dbReference type="ChEBI" id="CHEBI:45075"/>
        <dbReference type="ChEBI" id="CHEBI:57783"/>
        <dbReference type="ChEBI" id="CHEBI:58349"/>
        <dbReference type="ChEBI" id="CHEBI:58703"/>
        <dbReference type="EC" id="1.7.1.13"/>
    </reaction>
</comment>
<organism evidence="7 8">
    <name type="scientific">Actimicrobium antarcticum</name>
    <dbReference type="NCBI Taxonomy" id="1051899"/>
    <lineage>
        <taxon>Bacteria</taxon>
        <taxon>Pseudomonadati</taxon>
        <taxon>Pseudomonadota</taxon>
        <taxon>Betaproteobacteria</taxon>
        <taxon>Burkholderiales</taxon>
        <taxon>Oxalobacteraceae</taxon>
        <taxon>Actimicrobium</taxon>
    </lineage>
</organism>
<feature type="binding site" evidence="5">
    <location>
        <begin position="94"/>
        <end position="95"/>
    </location>
    <ligand>
        <name>NADPH</name>
        <dbReference type="ChEBI" id="CHEBI:57783"/>
    </ligand>
</feature>
<dbReference type="PIRSF" id="PIRSF004750">
    <property type="entry name" value="Nitrile_oxidored_YqcD_prd"/>
    <property type="match status" value="1"/>
</dbReference>
<comment type="subcellular location">
    <subcellularLocation>
        <location evidence="5">Cytoplasm</location>
    </subcellularLocation>
</comment>
<dbReference type="PANTHER" id="PTHR34354">
    <property type="entry name" value="NADPH-DEPENDENT 7-CYANO-7-DEAZAGUANINE REDUCTASE"/>
    <property type="match status" value="1"/>
</dbReference>
<comment type="similarity">
    <text evidence="5">Belongs to the GTP cyclohydrolase I family. QueF type 2 subfamily.</text>
</comment>
<comment type="caution">
    <text evidence="7">The sequence shown here is derived from an EMBL/GenBank/DDBJ whole genome shotgun (WGS) entry which is preliminary data.</text>
</comment>
<dbReference type="Pfam" id="PF14489">
    <property type="entry name" value="QueF"/>
    <property type="match status" value="1"/>
</dbReference>
<dbReference type="Proteomes" id="UP001501353">
    <property type="component" value="Unassembled WGS sequence"/>
</dbReference>
<evidence type="ECO:0000256" key="3">
    <source>
        <dbReference type="ARBA" id="ARBA00022857"/>
    </source>
</evidence>
<keyword evidence="1 5" id="KW-0963">Cytoplasm</keyword>
<keyword evidence="3 5" id="KW-0521">NADP</keyword>
<evidence type="ECO:0000313" key="7">
    <source>
        <dbReference type="EMBL" id="GAA4022957.1"/>
    </source>
</evidence>
<keyword evidence="2 5" id="KW-0671">Queuosine biosynthesis</keyword>
<dbReference type="NCBIfam" id="TIGR03138">
    <property type="entry name" value="QueF"/>
    <property type="match status" value="1"/>
</dbReference>
<dbReference type="InterPro" id="IPR050084">
    <property type="entry name" value="NADPH_dep_7-cyano-7-deazaG_red"/>
</dbReference>